<dbReference type="GO" id="GO:0005770">
    <property type="term" value="C:late endosome"/>
    <property type="evidence" value="ECO:0007669"/>
    <property type="project" value="TreeGrafter"/>
</dbReference>
<evidence type="ECO:0000256" key="4">
    <source>
        <dbReference type="ARBA" id="ARBA00023134"/>
    </source>
</evidence>
<dbReference type="SMART" id="SM00174">
    <property type="entry name" value="RHO"/>
    <property type="match status" value="1"/>
</dbReference>
<evidence type="ECO:0000256" key="6">
    <source>
        <dbReference type="SAM" id="MobiDB-lite"/>
    </source>
</evidence>
<keyword evidence="4" id="KW-0342">GTP-binding</keyword>
<dbReference type="GO" id="GO:0005525">
    <property type="term" value="F:GTP binding"/>
    <property type="evidence" value="ECO:0007669"/>
    <property type="project" value="UniProtKB-KW"/>
</dbReference>
<evidence type="ECO:0000256" key="2">
    <source>
        <dbReference type="ARBA" id="ARBA00022481"/>
    </source>
</evidence>
<dbReference type="HOGENOM" id="CLU_041217_10_0_1"/>
<keyword evidence="5" id="KW-0636">Prenylation</keyword>
<dbReference type="PRINTS" id="PR00449">
    <property type="entry name" value="RASTRNSFRMNG"/>
</dbReference>
<reference evidence="7 8" key="1">
    <citation type="journal article" date="2009" name="Nature">
        <title>Evolution of pathogenicity and sexual reproduction in eight Candida genomes.</title>
        <authorList>
            <person name="Butler G."/>
            <person name="Rasmussen M.D."/>
            <person name="Lin M.F."/>
            <person name="Santos M.A."/>
            <person name="Sakthikumar S."/>
            <person name="Munro C.A."/>
            <person name="Rheinbay E."/>
            <person name="Grabherr M."/>
            <person name="Forche A."/>
            <person name="Reedy J.L."/>
            <person name="Agrafioti I."/>
            <person name="Arnaud M.B."/>
            <person name="Bates S."/>
            <person name="Brown A.J."/>
            <person name="Brunke S."/>
            <person name="Costanzo M.C."/>
            <person name="Fitzpatrick D.A."/>
            <person name="de Groot P.W."/>
            <person name="Harris D."/>
            <person name="Hoyer L.L."/>
            <person name="Hube B."/>
            <person name="Klis F.M."/>
            <person name="Kodira C."/>
            <person name="Lennard N."/>
            <person name="Logue M.E."/>
            <person name="Martin R."/>
            <person name="Neiman A.M."/>
            <person name="Nikolaou E."/>
            <person name="Quail M.A."/>
            <person name="Quinn J."/>
            <person name="Santos M.C."/>
            <person name="Schmitzberger F.F."/>
            <person name="Sherlock G."/>
            <person name="Shah P."/>
            <person name="Silverstein K.A."/>
            <person name="Skrzypek M.S."/>
            <person name="Soll D."/>
            <person name="Staggs R."/>
            <person name="Stansfield I."/>
            <person name="Stumpf M.P."/>
            <person name="Sudbery P.E."/>
            <person name="Srikantha T."/>
            <person name="Zeng Q."/>
            <person name="Berman J."/>
            <person name="Berriman M."/>
            <person name="Heitman J."/>
            <person name="Gow N.A."/>
            <person name="Lorenz M.C."/>
            <person name="Birren B.W."/>
            <person name="Kellis M."/>
            <person name="Cuomo C.A."/>
        </authorList>
    </citation>
    <scope>NUCLEOTIDE SEQUENCE [LARGE SCALE GENOMIC DNA]</scope>
    <source>
        <strain evidence="8">ATCC MYA-3404 / T1</strain>
    </source>
</reference>
<dbReference type="Gene3D" id="3.40.50.300">
    <property type="entry name" value="P-loop containing nucleotide triphosphate hydrolases"/>
    <property type="match status" value="1"/>
</dbReference>
<dbReference type="KEGG" id="ctp:CTRG_04320"/>
<keyword evidence="3" id="KW-0547">Nucleotide-binding</keyword>
<dbReference type="STRING" id="294747.C5ME28"/>
<dbReference type="SMART" id="SM00175">
    <property type="entry name" value="RAB"/>
    <property type="match status" value="1"/>
</dbReference>
<dbReference type="NCBIfam" id="TIGR00231">
    <property type="entry name" value="small_GTP"/>
    <property type="match status" value="1"/>
</dbReference>
<dbReference type="GO" id="GO:0032889">
    <property type="term" value="P:regulation of vacuole fusion, non-autophagic"/>
    <property type="evidence" value="ECO:0007669"/>
    <property type="project" value="TreeGrafter"/>
</dbReference>
<keyword evidence="5" id="KW-0449">Lipoprotein</keyword>
<dbReference type="PANTHER" id="PTHR47981">
    <property type="entry name" value="RAB FAMILY"/>
    <property type="match status" value="1"/>
</dbReference>
<dbReference type="eggNOG" id="KOG0394">
    <property type="taxonomic scope" value="Eukaryota"/>
</dbReference>
<comment type="similarity">
    <text evidence="1">Belongs to the small GTPase superfamily. Rab family.</text>
</comment>
<evidence type="ECO:0008006" key="9">
    <source>
        <dbReference type="Google" id="ProtNLM"/>
    </source>
</evidence>
<evidence type="ECO:0000313" key="8">
    <source>
        <dbReference type="Proteomes" id="UP000002037"/>
    </source>
</evidence>
<evidence type="ECO:0000256" key="3">
    <source>
        <dbReference type="ARBA" id="ARBA00022741"/>
    </source>
</evidence>
<dbReference type="InterPro" id="IPR005225">
    <property type="entry name" value="Small_GTP-bd"/>
</dbReference>
<dbReference type="Pfam" id="PF00071">
    <property type="entry name" value="Ras"/>
    <property type="match status" value="1"/>
</dbReference>
<name>C5ME28_CANTT</name>
<protein>
    <recommendedName>
        <fullName evidence="9">GTP-binding protein YPT7</fullName>
    </recommendedName>
</protein>
<keyword evidence="8" id="KW-1185">Reference proteome</keyword>
<dbReference type="PROSITE" id="PS51421">
    <property type="entry name" value="RAS"/>
    <property type="match status" value="1"/>
</dbReference>
<gene>
    <name evidence="7" type="ORF">CTRG_04320</name>
</gene>
<dbReference type="PROSITE" id="PS51419">
    <property type="entry name" value="RAB"/>
    <property type="match status" value="1"/>
</dbReference>
<feature type="compositionally biased region" description="Low complexity" evidence="6">
    <location>
        <begin position="15"/>
        <end position="43"/>
    </location>
</feature>
<dbReference type="Proteomes" id="UP000002037">
    <property type="component" value="Unassembled WGS sequence"/>
</dbReference>
<dbReference type="AlphaFoldDB" id="C5ME28"/>
<proteinExistence type="inferred from homology"/>
<dbReference type="InterPro" id="IPR001806">
    <property type="entry name" value="Small_GTPase"/>
</dbReference>
<dbReference type="SUPFAM" id="SSF52540">
    <property type="entry name" value="P-loop containing nucleoside triphosphate hydrolases"/>
    <property type="match status" value="1"/>
</dbReference>
<feature type="compositionally biased region" description="Low complexity" evidence="6">
    <location>
        <begin position="94"/>
        <end position="120"/>
    </location>
</feature>
<organism evidence="7 8">
    <name type="scientific">Candida tropicalis (strain ATCC MYA-3404 / T1)</name>
    <name type="common">Yeast</name>
    <dbReference type="NCBI Taxonomy" id="294747"/>
    <lineage>
        <taxon>Eukaryota</taxon>
        <taxon>Fungi</taxon>
        <taxon>Dikarya</taxon>
        <taxon>Ascomycota</taxon>
        <taxon>Saccharomycotina</taxon>
        <taxon>Pichiomycetes</taxon>
        <taxon>Debaryomycetaceae</taxon>
        <taxon>Candida/Lodderomyces clade</taxon>
        <taxon>Candida</taxon>
    </lineage>
</organism>
<dbReference type="GO" id="GO:0000329">
    <property type="term" value="C:fungal-type vacuole membrane"/>
    <property type="evidence" value="ECO:0007669"/>
    <property type="project" value="TreeGrafter"/>
</dbReference>
<dbReference type="Pfam" id="PF08477">
    <property type="entry name" value="Roc"/>
    <property type="match status" value="1"/>
</dbReference>
<dbReference type="SMART" id="SM00173">
    <property type="entry name" value="RAS"/>
    <property type="match status" value="1"/>
</dbReference>
<dbReference type="GO" id="GO:0003924">
    <property type="term" value="F:GTPase activity"/>
    <property type="evidence" value="ECO:0007669"/>
    <property type="project" value="InterPro"/>
</dbReference>
<keyword evidence="2" id="KW-0488">Methylation</keyword>
<dbReference type="EMBL" id="GG692400">
    <property type="protein sequence ID" value="EER31538.1"/>
    <property type="molecule type" value="Genomic_DNA"/>
</dbReference>
<dbReference type="VEuPathDB" id="FungiDB:CTRG_04320"/>
<dbReference type="InterPro" id="IPR027417">
    <property type="entry name" value="P-loop_NTPase"/>
</dbReference>
<feature type="region of interest" description="Disordered" evidence="6">
    <location>
        <begin position="1"/>
        <end position="43"/>
    </location>
</feature>
<dbReference type="OrthoDB" id="9989112at2759"/>
<evidence type="ECO:0000256" key="5">
    <source>
        <dbReference type="ARBA" id="ARBA00023289"/>
    </source>
</evidence>
<dbReference type="CDD" id="cd00154">
    <property type="entry name" value="Rab"/>
    <property type="match status" value="1"/>
</dbReference>
<evidence type="ECO:0000256" key="1">
    <source>
        <dbReference type="ARBA" id="ARBA00006270"/>
    </source>
</evidence>
<dbReference type="PROSITE" id="PS51420">
    <property type="entry name" value="RHO"/>
    <property type="match status" value="1"/>
</dbReference>
<dbReference type="RefSeq" id="XP_002550023.1">
    <property type="nucleotide sequence ID" value="XM_002549977.1"/>
</dbReference>
<dbReference type="PANTHER" id="PTHR47981:SF20">
    <property type="entry name" value="RAS-RELATED PROTEIN RAB-7A"/>
    <property type="match status" value="1"/>
</dbReference>
<evidence type="ECO:0000313" key="7">
    <source>
        <dbReference type="EMBL" id="EER31538.1"/>
    </source>
</evidence>
<dbReference type="GeneID" id="8296741"/>
<sequence>MSKNRLKNNTSTTDAVTPSGPTTTKTASSSSSSGTKNNSVPPVPTLKVVLLGDSGVGKTCLRSQFVHHVFTNAYKATIGGDYLTTTVFLPNDNENQQQQQQQQNQPASSSSDANSNTNSTVKEPLINNTKKPKITKVNLQIWDTAGQERFNSISQAFYRGTDVCVLVYDITNYESVLSIRDWFSRFMEHCHVEFPGVVIIGNKADKVNDRCVDLDEIKEIVTSNTTIANVGDYIEDWENCLREVTAKKLEVVEDLFKVVAKVGVDLLYGEEEEEGSELKRRRLQQFDNIDLRETHRRLNDTDTGSSSRCAC</sequence>
<accession>C5ME28</accession>
<feature type="region of interest" description="Disordered" evidence="6">
    <location>
        <begin position="94"/>
        <end position="127"/>
    </location>
</feature>